<feature type="active site" description="Proton acceptor; specific for (S)-substrate epimerization" evidence="5">
    <location>
        <position position="245"/>
    </location>
</feature>
<evidence type="ECO:0000313" key="10">
    <source>
        <dbReference type="Proteomes" id="UP000032874"/>
    </source>
</evidence>
<dbReference type="GO" id="GO:0046872">
    <property type="term" value="F:metal ion binding"/>
    <property type="evidence" value="ECO:0007669"/>
    <property type="project" value="UniProtKB-KW"/>
</dbReference>
<feature type="active site" description="Proton acceptor; specific for (R)-substrate epimerization" evidence="5">
    <location>
        <position position="149"/>
    </location>
</feature>
<feature type="binding site" evidence="6">
    <location>
        <position position="223"/>
    </location>
    <ligand>
        <name>Mg(2+)</name>
        <dbReference type="ChEBI" id="CHEBI:18420"/>
    </ligand>
</feature>
<dbReference type="Pfam" id="PF13378">
    <property type="entry name" value="MR_MLE_C"/>
    <property type="match status" value="1"/>
</dbReference>
<dbReference type="PANTHER" id="PTHR48080:SF3">
    <property type="entry name" value="ENOLASE SUPERFAMILY MEMBER DDB_G0284701"/>
    <property type="match status" value="1"/>
</dbReference>
<dbReference type="SMART" id="SM00922">
    <property type="entry name" value="MR_MLE"/>
    <property type="match status" value="1"/>
</dbReference>
<dbReference type="Gene3D" id="3.20.20.120">
    <property type="entry name" value="Enolase-like C-terminal domain"/>
    <property type="match status" value="1"/>
</dbReference>
<keyword evidence="4 7" id="KW-0413">Isomerase</keyword>
<evidence type="ECO:0000256" key="4">
    <source>
        <dbReference type="ARBA" id="ARBA00023235"/>
    </source>
</evidence>
<dbReference type="GO" id="GO:0016855">
    <property type="term" value="F:racemase and epimerase activity, acting on amino acids and derivatives"/>
    <property type="evidence" value="ECO:0007669"/>
    <property type="project" value="UniProtKB-UniRule"/>
</dbReference>
<evidence type="ECO:0000256" key="6">
    <source>
        <dbReference type="PIRSR" id="PIRSR634603-3"/>
    </source>
</evidence>
<dbReference type="Gene3D" id="3.30.390.10">
    <property type="entry name" value="Enolase-like, N-terminal domain"/>
    <property type="match status" value="1"/>
</dbReference>
<sequence length="326" mass="35598">MTEMRCFTESWPIEGAFTISRGSKRQADVVVVAIRSGNVTGYGECVPYSRYGESLDSVTEQIASLHSDIRNGLDRKALQTILPASAARNALDCAFWDLECKQHQQRIWQRLNLPSPTALETAYTLSLDTPDRMHHAAVHNANRPLLKLKLADADDLARVAAVRKGAPLARLIVDANEGWDTERYLTLVPELAALGVTMIEQPFPAGKDDVLAALPRPIPICADESCHDRQSLAALVGRYDMINIKLDKTGGLTEALCLRQYAQAQGLKIMVGCMVSTSLSMAPAFVVAQGATVVDLDGPLLLQRDRNNGLHYNGSEILPPNALLWG</sequence>
<dbReference type="EMBL" id="JQHM01000004">
    <property type="protein sequence ID" value="KFX04695.1"/>
    <property type="molecule type" value="Genomic_DNA"/>
</dbReference>
<evidence type="ECO:0000256" key="5">
    <source>
        <dbReference type="PIRSR" id="PIRSR634603-1"/>
    </source>
</evidence>
<dbReference type="SFLD" id="SFLDS00001">
    <property type="entry name" value="Enolase"/>
    <property type="match status" value="1"/>
</dbReference>
<dbReference type="InterPro" id="IPR034603">
    <property type="entry name" value="Dipeptide_epimerase"/>
</dbReference>
<evidence type="ECO:0000256" key="3">
    <source>
        <dbReference type="ARBA" id="ARBA00022842"/>
    </source>
</evidence>
<dbReference type="Pfam" id="PF02746">
    <property type="entry name" value="MR_MLE_N"/>
    <property type="match status" value="1"/>
</dbReference>
<dbReference type="STRING" id="55207.KP22_12435"/>
<dbReference type="InterPro" id="IPR036849">
    <property type="entry name" value="Enolase-like_C_sf"/>
</dbReference>
<dbReference type="NCBIfam" id="NF042940">
    <property type="entry name" value="racemase_DgcA"/>
    <property type="match status" value="1"/>
</dbReference>
<reference evidence="9 10" key="1">
    <citation type="submission" date="2014-08" db="EMBL/GenBank/DDBJ databases">
        <title>Genome sequences of NCPPB Pectobacterium isolates.</title>
        <authorList>
            <person name="Glover R.H."/>
            <person name="Sapp M."/>
            <person name="Elphinstone J."/>
        </authorList>
    </citation>
    <scope>NUCLEOTIDE SEQUENCE [LARGE SCALE GENOMIC DNA]</scope>
    <source>
        <strain evidence="9 10">NCPPB 2795</strain>
    </source>
</reference>
<evidence type="ECO:0000256" key="2">
    <source>
        <dbReference type="ARBA" id="ARBA00022723"/>
    </source>
</evidence>
<keyword evidence="2 6" id="KW-0479">Metal-binding</keyword>
<comment type="cofactor">
    <cofactor evidence="6 7">
        <name>Mg(2+)</name>
        <dbReference type="ChEBI" id="CHEBI:18420"/>
    </cofactor>
    <text evidence="6 7">Binds 1 Mg(2+) ion per subunit.</text>
</comment>
<dbReference type="Proteomes" id="UP000032874">
    <property type="component" value="Unassembled WGS sequence"/>
</dbReference>
<comment type="caution">
    <text evidence="9">The sequence shown here is derived from an EMBL/GenBank/DDBJ whole genome shotgun (WGS) entry which is preliminary data.</text>
</comment>
<dbReference type="InterPro" id="IPR013341">
    <property type="entry name" value="Mandelate_racemase_N_dom"/>
</dbReference>
<organism evidence="9 10">
    <name type="scientific">Pectobacterium betavasculorum</name>
    <dbReference type="NCBI Taxonomy" id="55207"/>
    <lineage>
        <taxon>Bacteria</taxon>
        <taxon>Pseudomonadati</taxon>
        <taxon>Pseudomonadota</taxon>
        <taxon>Gammaproteobacteria</taxon>
        <taxon>Enterobacterales</taxon>
        <taxon>Pectobacteriaceae</taxon>
        <taxon>Pectobacterium</taxon>
    </lineage>
</organism>
<protein>
    <recommendedName>
        <fullName evidence="7">Dipeptide epimerase</fullName>
        <ecNumber evidence="7">5.1.1.-</ecNumber>
    </recommendedName>
</protein>
<dbReference type="SFLD" id="SFLDF00010">
    <property type="entry name" value="dipeptide_epimerase"/>
    <property type="match status" value="1"/>
</dbReference>
<feature type="domain" description="Mandelate racemase/muconate lactonizing enzyme C-terminal" evidence="8">
    <location>
        <begin position="130"/>
        <end position="221"/>
    </location>
</feature>
<accession>A0A093RPE4</accession>
<evidence type="ECO:0000256" key="7">
    <source>
        <dbReference type="RuleBase" id="RU366006"/>
    </source>
</evidence>
<dbReference type="CDD" id="cd03319">
    <property type="entry name" value="L-Ala-DL-Glu_epimerase"/>
    <property type="match status" value="1"/>
</dbReference>
<dbReference type="NCBIfam" id="NF011708">
    <property type="entry name" value="PRK15129.1"/>
    <property type="match status" value="1"/>
</dbReference>
<dbReference type="InterPro" id="IPR034593">
    <property type="entry name" value="DgoD-like"/>
</dbReference>
<gene>
    <name evidence="9" type="ORF">KP22_12435</name>
</gene>
<dbReference type="SUPFAM" id="SSF54826">
    <property type="entry name" value="Enolase N-terminal domain-like"/>
    <property type="match status" value="1"/>
</dbReference>
<dbReference type="SUPFAM" id="SSF51604">
    <property type="entry name" value="Enolase C-terminal domain-like"/>
    <property type="match status" value="1"/>
</dbReference>
<dbReference type="AlphaFoldDB" id="A0A093RPE4"/>
<dbReference type="SFLD" id="SFLDG00180">
    <property type="entry name" value="muconate_cycloisomerase"/>
    <property type="match status" value="1"/>
</dbReference>
<dbReference type="InterPro" id="IPR029017">
    <property type="entry name" value="Enolase-like_N"/>
</dbReference>
<evidence type="ECO:0000259" key="8">
    <source>
        <dbReference type="SMART" id="SM00922"/>
    </source>
</evidence>
<dbReference type="eggNOG" id="COG4948">
    <property type="taxonomic scope" value="Bacteria"/>
</dbReference>
<evidence type="ECO:0000256" key="1">
    <source>
        <dbReference type="ARBA" id="ARBA00010339"/>
    </source>
</evidence>
<dbReference type="PANTHER" id="PTHR48080">
    <property type="entry name" value="D-GALACTONATE DEHYDRATASE-RELATED"/>
    <property type="match status" value="1"/>
</dbReference>
<dbReference type="InterPro" id="IPR013342">
    <property type="entry name" value="Mandelate_racemase_C"/>
</dbReference>
<dbReference type="EC" id="5.1.1.-" evidence="7"/>
<keyword evidence="3 6" id="KW-0460">Magnesium</keyword>
<dbReference type="RefSeq" id="WP_039324517.1">
    <property type="nucleotide sequence ID" value="NZ_JQHM01000004.1"/>
</dbReference>
<comment type="similarity">
    <text evidence="1">Belongs to the mandelate racemase/muconate lactonizing enzyme family. GalD subfamily.</text>
</comment>
<dbReference type="InterPro" id="IPR029065">
    <property type="entry name" value="Enolase_C-like"/>
</dbReference>
<name>A0A093RPE4_9GAMM</name>
<proteinExistence type="inferred from homology"/>
<feature type="binding site" evidence="6">
    <location>
        <position position="174"/>
    </location>
    <ligand>
        <name>Mg(2+)</name>
        <dbReference type="ChEBI" id="CHEBI:18420"/>
    </ligand>
</feature>
<evidence type="ECO:0000313" key="9">
    <source>
        <dbReference type="EMBL" id="KFX04695.1"/>
    </source>
</evidence>
<feature type="binding site" evidence="6">
    <location>
        <position position="200"/>
    </location>
    <ligand>
        <name>Mg(2+)</name>
        <dbReference type="ChEBI" id="CHEBI:18420"/>
    </ligand>
</feature>